<reference evidence="2" key="1">
    <citation type="submission" date="2014-12" db="EMBL/GenBank/DDBJ databases">
        <title>Genome Sequence of Valsa Canker Pathogens Uncovers a Specific Adaption of Colonization on Woody Bark.</title>
        <authorList>
            <person name="Yin Z."/>
            <person name="Liu H."/>
            <person name="Gao X."/>
            <person name="Li Z."/>
            <person name="Song N."/>
            <person name="Ke X."/>
            <person name="Dai Q."/>
            <person name="Wu Y."/>
            <person name="Sun Y."/>
            <person name="Xu J.-R."/>
            <person name="Kang Z.K."/>
            <person name="Wang L."/>
            <person name="Huang L."/>
        </authorList>
    </citation>
    <scope>NUCLEOTIDE SEQUENCE [LARGE SCALE GENOMIC DNA]</scope>
    <source>
        <strain evidence="2">SXYL134</strain>
    </source>
</reference>
<organism evidence="1 2">
    <name type="scientific">Cytospora mali</name>
    <name type="common">Apple Valsa canker fungus</name>
    <name type="synonym">Valsa mali</name>
    <dbReference type="NCBI Taxonomy" id="578113"/>
    <lineage>
        <taxon>Eukaryota</taxon>
        <taxon>Fungi</taxon>
        <taxon>Dikarya</taxon>
        <taxon>Ascomycota</taxon>
        <taxon>Pezizomycotina</taxon>
        <taxon>Sordariomycetes</taxon>
        <taxon>Sordariomycetidae</taxon>
        <taxon>Diaporthales</taxon>
        <taxon>Cytosporaceae</taxon>
        <taxon>Cytospora</taxon>
    </lineage>
</organism>
<dbReference type="AlphaFoldDB" id="A0A194V8S1"/>
<sequence length="67" mass="7259">MPSDFSTRVKVKVSGNVNLNIHVAGAVAITVDIPYDTSPKASLHNGQKAERIPYSKVQKELFSAYGI</sequence>
<dbReference type="Proteomes" id="UP000078576">
    <property type="component" value="Unassembled WGS sequence"/>
</dbReference>
<protein>
    <submittedName>
        <fullName evidence="1">Uncharacterized protein</fullName>
    </submittedName>
</protein>
<accession>A0A194V8S1</accession>
<evidence type="ECO:0000313" key="1">
    <source>
        <dbReference type="EMBL" id="KUI60407.1"/>
    </source>
</evidence>
<dbReference type="EMBL" id="KN714750">
    <property type="protein sequence ID" value="KUI60407.1"/>
    <property type="molecule type" value="Genomic_DNA"/>
</dbReference>
<proteinExistence type="predicted"/>
<keyword evidence="2" id="KW-1185">Reference proteome</keyword>
<evidence type="ECO:0000313" key="2">
    <source>
        <dbReference type="Proteomes" id="UP000078576"/>
    </source>
</evidence>
<name>A0A194V8S1_CYTMA</name>
<gene>
    <name evidence="1" type="ORF">VP1G_11174</name>
</gene>